<dbReference type="AlphaFoldDB" id="A0A9W9IU47"/>
<dbReference type="EMBL" id="JAPQKO010000001">
    <property type="protein sequence ID" value="KAJ5183987.1"/>
    <property type="molecule type" value="Genomic_DNA"/>
</dbReference>
<name>A0A9W9IU47_9EURO</name>
<dbReference type="Pfam" id="PF01965">
    <property type="entry name" value="DJ-1_PfpI"/>
    <property type="match status" value="1"/>
</dbReference>
<dbReference type="PANTHER" id="PTHR43130">
    <property type="entry name" value="ARAC-FAMILY TRANSCRIPTIONAL REGULATOR"/>
    <property type="match status" value="1"/>
</dbReference>
<protein>
    <recommendedName>
        <fullName evidence="1">DJ-1/PfpI domain-containing protein</fullName>
    </recommendedName>
</protein>
<evidence type="ECO:0000259" key="1">
    <source>
        <dbReference type="Pfam" id="PF01965"/>
    </source>
</evidence>
<dbReference type="Proteomes" id="UP001146351">
    <property type="component" value="Unassembled WGS sequence"/>
</dbReference>
<feature type="domain" description="DJ-1/PfpI" evidence="1">
    <location>
        <begin position="32"/>
        <end position="181"/>
    </location>
</feature>
<organism evidence="2 3">
    <name type="scientific">Penicillium capsulatum</name>
    <dbReference type="NCBI Taxonomy" id="69766"/>
    <lineage>
        <taxon>Eukaryota</taxon>
        <taxon>Fungi</taxon>
        <taxon>Dikarya</taxon>
        <taxon>Ascomycota</taxon>
        <taxon>Pezizomycotina</taxon>
        <taxon>Eurotiomycetes</taxon>
        <taxon>Eurotiomycetidae</taxon>
        <taxon>Eurotiales</taxon>
        <taxon>Aspergillaceae</taxon>
        <taxon>Penicillium</taxon>
    </lineage>
</organism>
<gene>
    <name evidence="2" type="ORF">N7492_001603</name>
</gene>
<keyword evidence="3" id="KW-1185">Reference proteome</keyword>
<dbReference type="Gene3D" id="3.40.50.880">
    <property type="match status" value="1"/>
</dbReference>
<dbReference type="OrthoDB" id="543156at2759"/>
<sequence length="245" mass="27594">MADPLRVGVLLMDRMQLLDLAPVDLLYMTKPDYLKELGMPKPIRDLGRPCEIYYIGPKNSSKIQITSFITMDLTSSVDDPRVAPGKLDLIYIPGPSPHQMPPPREYLEFLQQHEARGVTILSVCTGSLIVAHAGLTRGKTATAPRFLIPDMRKQFPETKQWDENSRFTRDGKLYMSGGITNGNDAVAQYLRDNYAAPLVNTILHVAEIDPRPTKYSSHSTRDVLYIVLQAILSFPHLLLQMFRAK</sequence>
<evidence type="ECO:0000313" key="2">
    <source>
        <dbReference type="EMBL" id="KAJ5183987.1"/>
    </source>
</evidence>
<proteinExistence type="predicted"/>
<comment type="caution">
    <text evidence="2">The sequence shown here is derived from an EMBL/GenBank/DDBJ whole genome shotgun (WGS) entry which is preliminary data.</text>
</comment>
<reference evidence="2" key="2">
    <citation type="journal article" date="2023" name="IMA Fungus">
        <title>Comparative genomic study of the Penicillium genus elucidates a diverse pangenome and 15 lateral gene transfer events.</title>
        <authorList>
            <person name="Petersen C."/>
            <person name="Sorensen T."/>
            <person name="Nielsen M.R."/>
            <person name="Sondergaard T.E."/>
            <person name="Sorensen J.L."/>
            <person name="Fitzpatrick D.A."/>
            <person name="Frisvad J.C."/>
            <person name="Nielsen K.L."/>
        </authorList>
    </citation>
    <scope>NUCLEOTIDE SEQUENCE</scope>
    <source>
        <strain evidence="2">IBT 21917</strain>
    </source>
</reference>
<dbReference type="InterPro" id="IPR029062">
    <property type="entry name" value="Class_I_gatase-like"/>
</dbReference>
<evidence type="ECO:0000313" key="3">
    <source>
        <dbReference type="Proteomes" id="UP001146351"/>
    </source>
</evidence>
<dbReference type="SUPFAM" id="SSF52317">
    <property type="entry name" value="Class I glutamine amidotransferase-like"/>
    <property type="match status" value="1"/>
</dbReference>
<dbReference type="InterPro" id="IPR002818">
    <property type="entry name" value="DJ-1/PfpI"/>
</dbReference>
<dbReference type="InterPro" id="IPR052158">
    <property type="entry name" value="INH-QAR"/>
</dbReference>
<reference evidence="2" key="1">
    <citation type="submission" date="2022-11" db="EMBL/GenBank/DDBJ databases">
        <authorList>
            <person name="Petersen C."/>
        </authorList>
    </citation>
    <scope>NUCLEOTIDE SEQUENCE</scope>
    <source>
        <strain evidence="2">IBT 21917</strain>
    </source>
</reference>
<dbReference type="PANTHER" id="PTHR43130:SF7">
    <property type="entry name" value="DJ-1_PFPI DOMAIN-CONTAINING PROTEIN"/>
    <property type="match status" value="1"/>
</dbReference>
<accession>A0A9W9IU47</accession>